<organism evidence="2 3">
    <name type="scientific">Paenibacillus azoreducens</name>
    <dbReference type="NCBI Taxonomy" id="116718"/>
    <lineage>
        <taxon>Bacteria</taxon>
        <taxon>Bacillati</taxon>
        <taxon>Bacillota</taxon>
        <taxon>Bacilli</taxon>
        <taxon>Bacillales</taxon>
        <taxon>Paenibacillaceae</taxon>
        <taxon>Paenibacillus</taxon>
    </lineage>
</organism>
<proteinExistence type="predicted"/>
<accession>A0A919Y8B2</accession>
<keyword evidence="3" id="KW-1185">Reference proteome</keyword>
<reference evidence="2 3" key="1">
    <citation type="submission" date="2021-03" db="EMBL/GenBank/DDBJ databases">
        <title>Antimicrobial resistance genes in bacteria isolated from Japanese honey, and their potential for conferring macrolide and lincosamide resistance in the American foulbrood pathogen Paenibacillus larvae.</title>
        <authorList>
            <person name="Okamoto M."/>
            <person name="Kumagai M."/>
            <person name="Kanamori H."/>
            <person name="Takamatsu D."/>
        </authorList>
    </citation>
    <scope>NUCLEOTIDE SEQUENCE [LARGE SCALE GENOMIC DNA]</scope>
    <source>
        <strain evidence="2 3">J34TS1</strain>
    </source>
</reference>
<keyword evidence="1" id="KW-0812">Transmembrane</keyword>
<protein>
    <submittedName>
        <fullName evidence="2">Uncharacterized protein</fullName>
    </submittedName>
</protein>
<evidence type="ECO:0000313" key="3">
    <source>
        <dbReference type="Proteomes" id="UP000682811"/>
    </source>
</evidence>
<evidence type="ECO:0000256" key="1">
    <source>
        <dbReference type="SAM" id="Phobius"/>
    </source>
</evidence>
<name>A0A919Y8B2_9BACL</name>
<gene>
    <name evidence="2" type="ORF">J34TS1_08490</name>
</gene>
<keyword evidence="1" id="KW-0472">Membrane</keyword>
<dbReference type="AlphaFoldDB" id="A0A919Y8B2"/>
<evidence type="ECO:0000313" key="2">
    <source>
        <dbReference type="EMBL" id="GIO46084.1"/>
    </source>
</evidence>
<comment type="caution">
    <text evidence="2">The sequence shown here is derived from an EMBL/GenBank/DDBJ whole genome shotgun (WGS) entry which is preliminary data.</text>
</comment>
<feature type="transmembrane region" description="Helical" evidence="1">
    <location>
        <begin position="16"/>
        <end position="35"/>
    </location>
</feature>
<dbReference type="Proteomes" id="UP000682811">
    <property type="component" value="Unassembled WGS sequence"/>
</dbReference>
<keyword evidence="1" id="KW-1133">Transmembrane helix</keyword>
<sequence>MNYILIYSVKAKIQKVIILFYVPFDLLIWLFLIWITKRIMRYKHKTEHKKQKNSLKDGQ</sequence>
<dbReference type="EMBL" id="BORT01000002">
    <property type="protein sequence ID" value="GIO46084.1"/>
    <property type="molecule type" value="Genomic_DNA"/>
</dbReference>